<dbReference type="EMBL" id="BPLR01015536">
    <property type="protein sequence ID" value="GIY76820.1"/>
    <property type="molecule type" value="Genomic_DNA"/>
</dbReference>
<accession>A0AAV4W450</accession>
<feature type="region of interest" description="Disordered" evidence="1">
    <location>
        <begin position="1"/>
        <end position="20"/>
    </location>
</feature>
<proteinExistence type="predicted"/>
<feature type="compositionally biased region" description="Low complexity" evidence="1">
    <location>
        <begin position="9"/>
        <end position="20"/>
    </location>
</feature>
<reference evidence="2 3" key="1">
    <citation type="submission" date="2021-06" db="EMBL/GenBank/DDBJ databases">
        <title>Caerostris extrusa draft genome.</title>
        <authorList>
            <person name="Kono N."/>
            <person name="Arakawa K."/>
        </authorList>
    </citation>
    <scope>NUCLEOTIDE SEQUENCE [LARGE SCALE GENOMIC DNA]</scope>
</reference>
<comment type="caution">
    <text evidence="2">The sequence shown here is derived from an EMBL/GenBank/DDBJ whole genome shotgun (WGS) entry which is preliminary data.</text>
</comment>
<keyword evidence="3" id="KW-1185">Reference proteome</keyword>
<name>A0AAV4W450_CAEEX</name>
<gene>
    <name evidence="2" type="ORF">CEXT_96101</name>
</gene>
<dbReference type="AlphaFoldDB" id="A0AAV4W450"/>
<evidence type="ECO:0000313" key="3">
    <source>
        <dbReference type="Proteomes" id="UP001054945"/>
    </source>
</evidence>
<organism evidence="2 3">
    <name type="scientific">Caerostris extrusa</name>
    <name type="common">Bark spider</name>
    <name type="synonym">Caerostris bankana</name>
    <dbReference type="NCBI Taxonomy" id="172846"/>
    <lineage>
        <taxon>Eukaryota</taxon>
        <taxon>Metazoa</taxon>
        <taxon>Ecdysozoa</taxon>
        <taxon>Arthropoda</taxon>
        <taxon>Chelicerata</taxon>
        <taxon>Arachnida</taxon>
        <taxon>Araneae</taxon>
        <taxon>Araneomorphae</taxon>
        <taxon>Entelegynae</taxon>
        <taxon>Araneoidea</taxon>
        <taxon>Araneidae</taxon>
        <taxon>Caerostris</taxon>
    </lineage>
</organism>
<protein>
    <submittedName>
        <fullName evidence="2">Uncharacterized protein</fullName>
    </submittedName>
</protein>
<evidence type="ECO:0000256" key="1">
    <source>
        <dbReference type="SAM" id="MobiDB-lite"/>
    </source>
</evidence>
<sequence length="93" mass="10706">MTHLGKVFSYSKSPTTSSSLSLTCCISSSISLQKLTSSKNFYQPFLFPFPHQQAQQKERVYREGGRKGALQQTTYYYYCRRRESSGNRNQESS</sequence>
<evidence type="ECO:0000313" key="2">
    <source>
        <dbReference type="EMBL" id="GIY76820.1"/>
    </source>
</evidence>
<dbReference type="Proteomes" id="UP001054945">
    <property type="component" value="Unassembled WGS sequence"/>
</dbReference>